<gene>
    <name evidence="12" type="ORF">CLAU1311_LOCUS1280</name>
</gene>
<feature type="domain" description="EF-hand" evidence="11">
    <location>
        <begin position="130"/>
        <end position="165"/>
    </location>
</feature>
<evidence type="ECO:0000256" key="7">
    <source>
        <dbReference type="ARBA" id="ARBA00023136"/>
    </source>
</evidence>
<accession>A0A7S2YX55</accession>
<proteinExistence type="inferred from homology"/>
<keyword evidence="5" id="KW-0106">Calcium</keyword>
<dbReference type="Gene3D" id="1.50.40.10">
    <property type="entry name" value="Mitochondrial carrier domain"/>
    <property type="match status" value="1"/>
</dbReference>
<evidence type="ECO:0000256" key="4">
    <source>
        <dbReference type="ARBA" id="ARBA00022737"/>
    </source>
</evidence>
<feature type="domain" description="EF-hand" evidence="11">
    <location>
        <begin position="166"/>
        <end position="201"/>
    </location>
</feature>
<feature type="repeat" description="Solcar" evidence="8">
    <location>
        <begin position="224"/>
        <end position="307"/>
    </location>
</feature>
<feature type="transmembrane region" description="Helical" evidence="10">
    <location>
        <begin position="317"/>
        <end position="338"/>
    </location>
</feature>
<dbReference type="PROSITE" id="PS00018">
    <property type="entry name" value="EF_HAND_1"/>
    <property type="match status" value="3"/>
</dbReference>
<sequence length="514" mass="54840">MKLFIFRGGPGRPRGLRARASAAAAASAVGVAGGLFAVTAGSAKAREQKTRRRMRLRRGGRQSSKDDIAKIFESMDADGSGEIDAEELRAAVSQLGLPSGDDYLSEVLTSADPDSSGTISKAEFTQYVRDKEKAMLEVFNKMDVDGSGKITSEEIQSAMAQMGIQASAADGARMVELLDQNSDGTITFDEFKKYTALLPAAQLKSNAAYCWMGSSCDRVITNPREPLKQLLVGGVAGAASRFITAPLQRVRVVLMASQAGQAPLAVVKEVFKAEGLAGFWRGSTPRILKVMPGSAIQFATFASVKNFFLRRSKTGEVTVPQTLIAGGVAGMAACLVVYPFTSLAGQMSVAGGVQGSIVQVSKQIYQRFGIGGFYKGLQGELLGDMWGFMLGFGLYDLANDLFFRAAGRKPKSLEKGLVGGTTACVSVTTSMPLLLATTRMQVQGLPGYPVLYKNVLDCLVKTAKQEGAAGLWKGILPSYAQIFPCIFISYFVYEALSKELGLGGLSKYDKKTKK</sequence>
<evidence type="ECO:0000256" key="6">
    <source>
        <dbReference type="ARBA" id="ARBA00022989"/>
    </source>
</evidence>
<dbReference type="AlphaFoldDB" id="A0A7S2YX55"/>
<evidence type="ECO:0000256" key="3">
    <source>
        <dbReference type="ARBA" id="ARBA00022692"/>
    </source>
</evidence>
<dbReference type="GO" id="GO:0005509">
    <property type="term" value="F:calcium ion binding"/>
    <property type="evidence" value="ECO:0007669"/>
    <property type="project" value="InterPro"/>
</dbReference>
<comment type="subcellular location">
    <subcellularLocation>
        <location evidence="1">Mitochondrion inner membrane</location>
        <topology evidence="1">Multi-pass membrane protein</topology>
    </subcellularLocation>
</comment>
<feature type="domain" description="EF-hand" evidence="11">
    <location>
        <begin position="63"/>
        <end position="98"/>
    </location>
</feature>
<evidence type="ECO:0000256" key="1">
    <source>
        <dbReference type="ARBA" id="ARBA00004448"/>
    </source>
</evidence>
<evidence type="ECO:0000256" key="8">
    <source>
        <dbReference type="PROSITE-ProRule" id="PRU00282"/>
    </source>
</evidence>
<evidence type="ECO:0000256" key="9">
    <source>
        <dbReference type="RuleBase" id="RU000488"/>
    </source>
</evidence>
<dbReference type="GO" id="GO:0055085">
    <property type="term" value="P:transmembrane transport"/>
    <property type="evidence" value="ECO:0007669"/>
    <property type="project" value="InterPro"/>
</dbReference>
<dbReference type="SMART" id="SM00054">
    <property type="entry name" value="EFh"/>
    <property type="match status" value="4"/>
</dbReference>
<dbReference type="SUPFAM" id="SSF103506">
    <property type="entry name" value="Mitochondrial carrier"/>
    <property type="match status" value="1"/>
</dbReference>
<protein>
    <recommendedName>
        <fullName evidence="11">EF-hand domain-containing protein</fullName>
    </recommendedName>
</protein>
<feature type="repeat" description="Solcar" evidence="8">
    <location>
        <begin position="317"/>
        <end position="401"/>
    </location>
</feature>
<keyword evidence="2 9" id="KW-0813">Transport</keyword>
<dbReference type="GO" id="GO:0005743">
    <property type="term" value="C:mitochondrial inner membrane"/>
    <property type="evidence" value="ECO:0007669"/>
    <property type="project" value="UniProtKB-SubCell"/>
</dbReference>
<dbReference type="PANTHER" id="PTHR24089">
    <property type="entry name" value="SOLUTE CARRIER FAMILY 25"/>
    <property type="match status" value="1"/>
</dbReference>
<keyword evidence="4" id="KW-0677">Repeat</keyword>
<evidence type="ECO:0000256" key="5">
    <source>
        <dbReference type="ARBA" id="ARBA00022837"/>
    </source>
</evidence>
<feature type="transmembrane region" description="Helical" evidence="10">
    <location>
        <begin position="385"/>
        <end position="403"/>
    </location>
</feature>
<feature type="repeat" description="Solcar" evidence="8">
    <location>
        <begin position="410"/>
        <end position="499"/>
    </location>
</feature>
<keyword evidence="6 10" id="KW-1133">Transmembrane helix</keyword>
<feature type="transmembrane region" description="Helical" evidence="10">
    <location>
        <begin position="20"/>
        <end position="43"/>
    </location>
</feature>
<comment type="similarity">
    <text evidence="9">Belongs to the mitochondrial carrier (TC 2.A.29) family.</text>
</comment>
<evidence type="ECO:0000259" key="11">
    <source>
        <dbReference type="PROSITE" id="PS50222"/>
    </source>
</evidence>
<evidence type="ECO:0000256" key="2">
    <source>
        <dbReference type="ARBA" id="ARBA00022448"/>
    </source>
</evidence>
<reference evidence="12" key="1">
    <citation type="submission" date="2021-01" db="EMBL/GenBank/DDBJ databases">
        <authorList>
            <person name="Corre E."/>
            <person name="Pelletier E."/>
            <person name="Niang G."/>
            <person name="Scheremetjew M."/>
            <person name="Finn R."/>
            <person name="Kale V."/>
            <person name="Holt S."/>
            <person name="Cochrane G."/>
            <person name="Meng A."/>
            <person name="Brown T."/>
            <person name="Cohen L."/>
        </authorList>
    </citation>
    <scope>NUCLEOTIDE SEQUENCE</scope>
    <source>
        <strain evidence="12">RCC856</strain>
    </source>
</reference>
<name>A0A7S2YX55_9CHLO</name>
<dbReference type="InterPro" id="IPR018108">
    <property type="entry name" value="MCP_transmembrane"/>
</dbReference>
<dbReference type="EMBL" id="HBHU01001983">
    <property type="protein sequence ID" value="CAE0010743.1"/>
    <property type="molecule type" value="Transcribed_RNA"/>
</dbReference>
<dbReference type="InterPro" id="IPR023395">
    <property type="entry name" value="MCP_dom_sf"/>
</dbReference>
<dbReference type="InterPro" id="IPR011992">
    <property type="entry name" value="EF-hand-dom_pair"/>
</dbReference>
<dbReference type="InterPro" id="IPR002048">
    <property type="entry name" value="EF_hand_dom"/>
</dbReference>
<dbReference type="PROSITE" id="PS50920">
    <property type="entry name" value="SOLCAR"/>
    <property type="match status" value="3"/>
</dbReference>
<dbReference type="InterPro" id="IPR018247">
    <property type="entry name" value="EF_Hand_1_Ca_BS"/>
</dbReference>
<dbReference type="Gene3D" id="1.10.238.10">
    <property type="entry name" value="EF-hand"/>
    <property type="match status" value="2"/>
</dbReference>
<dbReference type="PROSITE" id="PS50222">
    <property type="entry name" value="EF_HAND_2"/>
    <property type="match status" value="3"/>
</dbReference>
<evidence type="ECO:0000256" key="10">
    <source>
        <dbReference type="SAM" id="Phobius"/>
    </source>
</evidence>
<dbReference type="InterPro" id="IPR002067">
    <property type="entry name" value="MCP"/>
</dbReference>
<dbReference type="Pfam" id="PF00153">
    <property type="entry name" value="Mito_carr"/>
    <property type="match status" value="3"/>
</dbReference>
<keyword evidence="3 8" id="KW-0812">Transmembrane</keyword>
<dbReference type="PRINTS" id="PR00926">
    <property type="entry name" value="MITOCARRIER"/>
</dbReference>
<organism evidence="12">
    <name type="scientific">Chloropicon laureae</name>
    <dbReference type="NCBI Taxonomy" id="464258"/>
    <lineage>
        <taxon>Eukaryota</taxon>
        <taxon>Viridiplantae</taxon>
        <taxon>Chlorophyta</taxon>
        <taxon>Chloropicophyceae</taxon>
        <taxon>Chloropicales</taxon>
        <taxon>Chloropicaceae</taxon>
        <taxon>Chloropicon</taxon>
    </lineage>
</organism>
<keyword evidence="7 8" id="KW-0472">Membrane</keyword>
<dbReference type="SUPFAM" id="SSF47473">
    <property type="entry name" value="EF-hand"/>
    <property type="match status" value="1"/>
</dbReference>
<dbReference type="Pfam" id="PF13499">
    <property type="entry name" value="EF-hand_7"/>
    <property type="match status" value="2"/>
</dbReference>
<evidence type="ECO:0000313" key="12">
    <source>
        <dbReference type="EMBL" id="CAE0010743.1"/>
    </source>
</evidence>